<dbReference type="InterPro" id="IPR042196">
    <property type="entry name" value="FHIPEP_4"/>
</dbReference>
<comment type="caution">
    <text evidence="1">The sequence shown here is derived from an EMBL/GenBank/DDBJ whole genome shotgun (WGS) entry which is preliminary data.</text>
</comment>
<protein>
    <submittedName>
        <fullName evidence="1">Type III secretion system FHIPEP</fullName>
    </submittedName>
</protein>
<dbReference type="EMBL" id="AUZX01011636">
    <property type="protein sequence ID" value="EQD42668.1"/>
    <property type="molecule type" value="Genomic_DNA"/>
</dbReference>
<dbReference type="GO" id="GO:0009306">
    <property type="term" value="P:protein secretion"/>
    <property type="evidence" value="ECO:0007669"/>
    <property type="project" value="InterPro"/>
</dbReference>
<feature type="non-terminal residue" evidence="1">
    <location>
        <position position="1"/>
    </location>
</feature>
<dbReference type="AlphaFoldDB" id="T0ZC73"/>
<dbReference type="InterPro" id="IPR001712">
    <property type="entry name" value="T3SS_FHIPEP"/>
</dbReference>
<organism evidence="1">
    <name type="scientific">mine drainage metagenome</name>
    <dbReference type="NCBI Taxonomy" id="410659"/>
    <lineage>
        <taxon>unclassified sequences</taxon>
        <taxon>metagenomes</taxon>
        <taxon>ecological metagenomes</taxon>
    </lineage>
</organism>
<evidence type="ECO:0000313" key="1">
    <source>
        <dbReference type="EMBL" id="EQD42668.1"/>
    </source>
</evidence>
<accession>T0ZC73</accession>
<dbReference type="Gene3D" id="3.40.50.12790">
    <property type="entry name" value="FHIPEP family, domain 4"/>
    <property type="match status" value="1"/>
</dbReference>
<proteinExistence type="predicted"/>
<dbReference type="GO" id="GO:0016020">
    <property type="term" value="C:membrane"/>
    <property type="evidence" value="ECO:0007669"/>
    <property type="project" value="InterPro"/>
</dbReference>
<name>T0ZC73_9ZZZZ</name>
<dbReference type="Pfam" id="PF00771">
    <property type="entry name" value="FHIPEP"/>
    <property type="match status" value="1"/>
</dbReference>
<reference evidence="1" key="1">
    <citation type="submission" date="2013-08" db="EMBL/GenBank/DDBJ databases">
        <authorList>
            <person name="Mendez C."/>
            <person name="Richter M."/>
            <person name="Ferrer M."/>
            <person name="Sanchez J."/>
        </authorList>
    </citation>
    <scope>NUCLEOTIDE SEQUENCE</scope>
</reference>
<reference evidence="1" key="2">
    <citation type="journal article" date="2014" name="ISME J.">
        <title>Microbial stratification in low pH oxic and suboxic macroscopic growths along an acid mine drainage.</title>
        <authorList>
            <person name="Mendez-Garcia C."/>
            <person name="Mesa V."/>
            <person name="Sprenger R.R."/>
            <person name="Richter M."/>
            <person name="Diez M.S."/>
            <person name="Solano J."/>
            <person name="Bargiela R."/>
            <person name="Golyshina O.V."/>
            <person name="Manteca A."/>
            <person name="Ramos J.L."/>
            <person name="Gallego J.R."/>
            <person name="Llorente I."/>
            <person name="Martins Dos Santos V.A."/>
            <person name="Jensen O.N."/>
            <person name="Pelaez A.I."/>
            <person name="Sanchez J."/>
            <person name="Ferrer M."/>
        </authorList>
    </citation>
    <scope>NUCLEOTIDE SEQUENCE</scope>
</reference>
<gene>
    <name evidence="1" type="ORF">B1A_15848</name>
</gene>
<sequence>PGLVQKLLTNLGRVLESQGKKGVQGVLLVAPQARFGIRRLVERYFPSLPVLSPQEIPADISIQSSDVVRYQEA</sequence>